<dbReference type="EMBL" id="CP133617">
    <property type="protein sequence ID" value="WMV34581.1"/>
    <property type="molecule type" value="Genomic_DNA"/>
</dbReference>
<evidence type="ECO:0000313" key="1">
    <source>
        <dbReference type="EMBL" id="WMV34581.1"/>
    </source>
</evidence>
<accession>A0AAF0TVX7</accession>
<dbReference type="InterPro" id="IPR032567">
    <property type="entry name" value="RTL1-rel"/>
</dbReference>
<dbReference type="InterPro" id="IPR043502">
    <property type="entry name" value="DNA/RNA_pol_sf"/>
</dbReference>
<dbReference type="SUPFAM" id="SSF56672">
    <property type="entry name" value="DNA/RNA polymerases"/>
    <property type="match status" value="1"/>
</dbReference>
<gene>
    <name evidence="1" type="ORF">MTR67_027966</name>
</gene>
<dbReference type="AlphaFoldDB" id="A0AAF0TVX7"/>
<dbReference type="Gene3D" id="3.10.10.10">
    <property type="entry name" value="HIV Type 1 Reverse Transcriptase, subunit A, domain 1"/>
    <property type="match status" value="1"/>
</dbReference>
<dbReference type="Proteomes" id="UP001234989">
    <property type="component" value="Chromosome 6"/>
</dbReference>
<evidence type="ECO:0000313" key="2">
    <source>
        <dbReference type="Proteomes" id="UP001234989"/>
    </source>
</evidence>
<protein>
    <submittedName>
        <fullName evidence="1">Uncharacterized protein</fullName>
    </submittedName>
</protein>
<reference evidence="1" key="1">
    <citation type="submission" date="2023-08" db="EMBL/GenBank/DDBJ databases">
        <title>A de novo genome assembly of Solanum verrucosum Schlechtendal, a Mexican diploid species geographically isolated from the other diploid A-genome species in potato relatives.</title>
        <authorList>
            <person name="Hosaka K."/>
        </authorList>
    </citation>
    <scope>NUCLEOTIDE SEQUENCE</scope>
    <source>
        <tissue evidence="1">Young leaves</tissue>
    </source>
</reference>
<name>A0AAF0TVX7_SOLVR</name>
<dbReference type="PANTHER" id="PTHR15503:SF45">
    <property type="entry name" value="RNA-DIRECTED DNA POLYMERASE HOMOLOG"/>
    <property type="match status" value="1"/>
</dbReference>
<proteinExistence type="predicted"/>
<organism evidence="1 2">
    <name type="scientific">Solanum verrucosum</name>
    <dbReference type="NCBI Taxonomy" id="315347"/>
    <lineage>
        <taxon>Eukaryota</taxon>
        <taxon>Viridiplantae</taxon>
        <taxon>Streptophyta</taxon>
        <taxon>Embryophyta</taxon>
        <taxon>Tracheophyta</taxon>
        <taxon>Spermatophyta</taxon>
        <taxon>Magnoliopsida</taxon>
        <taxon>eudicotyledons</taxon>
        <taxon>Gunneridae</taxon>
        <taxon>Pentapetalae</taxon>
        <taxon>asterids</taxon>
        <taxon>lamiids</taxon>
        <taxon>Solanales</taxon>
        <taxon>Solanaceae</taxon>
        <taxon>Solanoideae</taxon>
        <taxon>Solaneae</taxon>
        <taxon>Solanum</taxon>
    </lineage>
</organism>
<sequence length="145" mass="16510">MLEWEEVYKPKPAKIISFMRAGKLVGQGCFVLFSSYSGYWVESPSIESIHVVSKFREVFPTDLHGMLPDRDIDFCIDLEMDTCPISIPSYRIALVELRVLKAQIQELLDKSFIRPSASQWSAPVLFVKKKDDSRAQLAPNARTQA</sequence>
<keyword evidence="2" id="KW-1185">Reference proteome</keyword>
<dbReference type="PANTHER" id="PTHR15503">
    <property type="entry name" value="LDOC1 RELATED"/>
    <property type="match status" value="1"/>
</dbReference>